<dbReference type="Proteomes" id="UP000006621">
    <property type="component" value="Chromosome"/>
</dbReference>
<evidence type="ECO:0000256" key="5">
    <source>
        <dbReference type="SAM" id="Phobius"/>
    </source>
</evidence>
<evidence type="ECO:0000313" key="7">
    <source>
        <dbReference type="EMBL" id="AEI14041.1"/>
    </source>
</evidence>
<evidence type="ECO:0000256" key="2">
    <source>
        <dbReference type="ARBA" id="ARBA00022692"/>
    </source>
</evidence>
<keyword evidence="3 5" id="KW-1133">Transmembrane helix</keyword>
<dbReference type="InterPro" id="IPR007016">
    <property type="entry name" value="O-antigen_ligase-rel_domated"/>
</dbReference>
<protein>
    <recommendedName>
        <fullName evidence="6">O-antigen ligase-related domain-containing protein</fullName>
    </recommendedName>
</protein>
<dbReference type="HOGENOM" id="CLU_701607_0_0_0"/>
<evidence type="ECO:0000313" key="8">
    <source>
        <dbReference type="Proteomes" id="UP000006621"/>
    </source>
</evidence>
<name>F8E8J2_FLESM</name>
<comment type="subcellular location">
    <subcellularLocation>
        <location evidence="1">Membrane</location>
        <topology evidence="1">Multi-pass membrane protein</topology>
    </subcellularLocation>
</comment>
<dbReference type="KEGG" id="fsi:Flexsi_0353"/>
<feature type="transmembrane region" description="Helical" evidence="5">
    <location>
        <begin position="60"/>
        <end position="78"/>
    </location>
</feature>
<dbReference type="STRING" id="717231.Flexsi_0353"/>
<evidence type="ECO:0000256" key="1">
    <source>
        <dbReference type="ARBA" id="ARBA00004141"/>
    </source>
</evidence>
<dbReference type="Pfam" id="PF04932">
    <property type="entry name" value="Wzy_C"/>
    <property type="match status" value="1"/>
</dbReference>
<organism evidence="7 8">
    <name type="scientific">Flexistipes sinusarabici (strain ATCC 49648 / DSM 4947 / MAS 10)</name>
    <dbReference type="NCBI Taxonomy" id="717231"/>
    <lineage>
        <taxon>Bacteria</taxon>
        <taxon>Pseudomonadati</taxon>
        <taxon>Deferribacterota</taxon>
        <taxon>Deferribacteres</taxon>
        <taxon>Deferribacterales</taxon>
        <taxon>Flexistipitaceae</taxon>
        <taxon>Flexistipes</taxon>
    </lineage>
</organism>
<feature type="domain" description="O-antigen ligase-related" evidence="6">
    <location>
        <begin position="171"/>
        <end position="315"/>
    </location>
</feature>
<feature type="transmembrane region" description="Helical" evidence="5">
    <location>
        <begin position="109"/>
        <end position="128"/>
    </location>
</feature>
<feature type="transmembrane region" description="Helical" evidence="5">
    <location>
        <begin position="208"/>
        <end position="228"/>
    </location>
</feature>
<dbReference type="AlphaFoldDB" id="F8E8J2"/>
<keyword evidence="4 5" id="KW-0472">Membrane</keyword>
<proteinExistence type="predicted"/>
<dbReference type="EMBL" id="CP002858">
    <property type="protein sequence ID" value="AEI14041.1"/>
    <property type="molecule type" value="Genomic_DNA"/>
</dbReference>
<keyword evidence="2 5" id="KW-0812">Transmembrane</keyword>
<reference evidence="8" key="2">
    <citation type="submission" date="2011-06" db="EMBL/GenBank/DDBJ databases">
        <title>The complete genome of Flexistipes sinusarabici DSM 4947.</title>
        <authorList>
            <person name="Lucas S."/>
            <person name="Han J."/>
            <person name="Lapidus A."/>
            <person name="Bruce D."/>
            <person name="Goodwin L."/>
            <person name="Pitluck S."/>
            <person name="Peters L."/>
            <person name="Kyrpides N."/>
            <person name="Mavromatis K."/>
            <person name="Ivanova N."/>
            <person name="Mikhailova N."/>
            <person name="Chertkov O."/>
            <person name="Detter J.C."/>
            <person name="Tapia R."/>
            <person name="Han C."/>
            <person name="Land M."/>
            <person name="Hauser L."/>
            <person name="Markowitz V."/>
            <person name="Cheng J.-F."/>
            <person name="Hugenholtz P."/>
            <person name="Woyke T."/>
            <person name="Wu D."/>
            <person name="Spring S."/>
            <person name="Schroeder M."/>
            <person name="Brambilla E."/>
            <person name="Klenk H.-P."/>
            <person name="Eisen J.A."/>
        </authorList>
    </citation>
    <scope>NUCLEOTIDE SEQUENCE [LARGE SCALE GENOMIC DNA]</scope>
    <source>
        <strain evidence="8">DSM 4947 / MAS 10</strain>
    </source>
</reference>
<dbReference type="GO" id="GO:0016020">
    <property type="term" value="C:membrane"/>
    <property type="evidence" value="ECO:0007669"/>
    <property type="project" value="UniProtKB-SubCell"/>
</dbReference>
<accession>F8E8J2</accession>
<feature type="transmembrane region" description="Helical" evidence="5">
    <location>
        <begin position="299"/>
        <end position="319"/>
    </location>
</feature>
<feature type="transmembrane region" description="Helical" evidence="5">
    <location>
        <begin position="84"/>
        <end position="102"/>
    </location>
</feature>
<evidence type="ECO:0000256" key="3">
    <source>
        <dbReference type="ARBA" id="ARBA00022989"/>
    </source>
</evidence>
<feature type="transmembrane region" description="Helical" evidence="5">
    <location>
        <begin position="148"/>
        <end position="165"/>
    </location>
</feature>
<gene>
    <name evidence="7" type="ordered locus">Flexsi_0353</name>
</gene>
<feature type="transmembrane region" description="Helical" evidence="5">
    <location>
        <begin position="35"/>
        <end position="51"/>
    </location>
</feature>
<feature type="transmembrane region" description="Helical" evidence="5">
    <location>
        <begin position="331"/>
        <end position="360"/>
    </location>
</feature>
<evidence type="ECO:0000256" key="4">
    <source>
        <dbReference type="ARBA" id="ARBA00023136"/>
    </source>
</evidence>
<evidence type="ECO:0000259" key="6">
    <source>
        <dbReference type="Pfam" id="PF04932"/>
    </source>
</evidence>
<feature type="transmembrane region" description="Helical" evidence="5">
    <location>
        <begin position="172"/>
        <end position="196"/>
    </location>
</feature>
<feature type="transmembrane region" description="Helical" evidence="5">
    <location>
        <begin position="240"/>
        <end position="259"/>
    </location>
</feature>
<sequence length="393" mass="46395">MFGCMKSKIFFISFVVILFVIGDLQQEYPNFFVRYFKYMIFIVPFTYLLVLKKTNLMVQTFFYPFIFLIFWNVMFSPFSSLLNFRSLVVFIVPLLFFSTNLVENIYEKSLIKISIPIVIYFLIFKSQSAVNESLYDTLLSMNSSGAESFLLPFLLGFFAIFYFLINRYKLSFLFLAATLLSAKRSVIIACIAVILLSFFVPKKSNKKSYLLLGLLLNFITIFVLFLFINGFFDGYLESFLGVKSIGAFTSGRFSIYTYVFNNFYDLSLWNKLTGIGYGEISFYIGNYFNKGAWNSHSEVLRLMTEIGIIGSFIFITLLYNVRNKNQFLLTFFFNMLMVFTNILTYPVAMFLYLMMMYYFYNYENNKINKQVFHKLYVLKYKNRYYKLVSTRCK</sequence>
<reference evidence="7 8" key="1">
    <citation type="journal article" date="2011" name="Stand. Genomic Sci.">
        <title>Genome sequence of the moderately thermophilic halophile Flexistipes sinusarabici strain (MAS10).</title>
        <authorList>
            <person name="Lapidus A."/>
            <person name="Chertkov O."/>
            <person name="Nolan M."/>
            <person name="Lucas S."/>
            <person name="Hammon N."/>
            <person name="Deshpande S."/>
            <person name="Cheng J.F."/>
            <person name="Tapia R."/>
            <person name="Han C."/>
            <person name="Goodwin L."/>
            <person name="Pitluck S."/>
            <person name="Liolios K."/>
            <person name="Pagani I."/>
            <person name="Ivanova N."/>
            <person name="Huntemann M."/>
            <person name="Mavromatis K."/>
            <person name="Mikhailova N."/>
            <person name="Pati A."/>
            <person name="Chen A."/>
            <person name="Palaniappan K."/>
            <person name="Land M."/>
            <person name="Hauser L."/>
            <person name="Brambilla E.M."/>
            <person name="Rohde M."/>
            <person name="Abt B."/>
            <person name="Spring S."/>
            <person name="Goker M."/>
            <person name="Bristow J."/>
            <person name="Eisen J.A."/>
            <person name="Markowitz V."/>
            <person name="Hugenholtz P."/>
            <person name="Kyrpides N.C."/>
            <person name="Klenk H.P."/>
            <person name="Woyke T."/>
        </authorList>
    </citation>
    <scope>NUCLEOTIDE SEQUENCE [LARGE SCALE GENOMIC DNA]</scope>
    <source>
        <strain evidence="8">DSM 4947 / MAS 10</strain>
    </source>
</reference>
<keyword evidence="8" id="KW-1185">Reference proteome</keyword>